<name>X6LM03_RETFI</name>
<feature type="non-terminal residue" evidence="1">
    <location>
        <position position="1"/>
    </location>
</feature>
<comment type="caution">
    <text evidence="1">The sequence shown here is derived from an EMBL/GenBank/DDBJ whole genome shotgun (WGS) entry which is preliminary data.</text>
</comment>
<feature type="non-terminal residue" evidence="1">
    <location>
        <position position="136"/>
    </location>
</feature>
<dbReference type="AlphaFoldDB" id="X6LM03"/>
<evidence type="ECO:0000313" key="2">
    <source>
        <dbReference type="Proteomes" id="UP000023152"/>
    </source>
</evidence>
<dbReference type="EMBL" id="ASPP01037467">
    <property type="protein sequence ID" value="ETO01765.1"/>
    <property type="molecule type" value="Genomic_DNA"/>
</dbReference>
<dbReference type="OrthoDB" id="447173at2759"/>
<dbReference type="Proteomes" id="UP000023152">
    <property type="component" value="Unassembled WGS sequence"/>
</dbReference>
<organism evidence="1 2">
    <name type="scientific">Reticulomyxa filosa</name>
    <dbReference type="NCBI Taxonomy" id="46433"/>
    <lineage>
        <taxon>Eukaryota</taxon>
        <taxon>Sar</taxon>
        <taxon>Rhizaria</taxon>
        <taxon>Retaria</taxon>
        <taxon>Foraminifera</taxon>
        <taxon>Monothalamids</taxon>
        <taxon>Reticulomyxidae</taxon>
        <taxon>Reticulomyxa</taxon>
    </lineage>
</organism>
<keyword evidence="2" id="KW-1185">Reference proteome</keyword>
<gene>
    <name evidence="1" type="ORF">RFI_35674</name>
</gene>
<evidence type="ECO:0000313" key="1">
    <source>
        <dbReference type="EMBL" id="ETO01765.1"/>
    </source>
</evidence>
<protein>
    <submittedName>
        <fullName evidence="1">Uncharacterized protein</fullName>
    </submittedName>
</protein>
<sequence>VLIEDRLLNEYVDTLVKYAIDLQKAFELTEQADQILLELEKCFSGVIDWTENLNIKIESILLKRVEEVIDGWRMTLNTNWPLNSSANDIEENPFWRNSAIIHNIKMTPNQKIEIEPPMPEAKMVLGQDLQTWIAMI</sequence>
<accession>X6LM03</accession>
<reference evidence="1 2" key="1">
    <citation type="journal article" date="2013" name="Curr. Biol.">
        <title>The Genome of the Foraminiferan Reticulomyxa filosa.</title>
        <authorList>
            <person name="Glockner G."/>
            <person name="Hulsmann N."/>
            <person name="Schleicher M."/>
            <person name="Noegel A.A."/>
            <person name="Eichinger L."/>
            <person name="Gallinger C."/>
            <person name="Pawlowski J."/>
            <person name="Sierra R."/>
            <person name="Euteneuer U."/>
            <person name="Pillet L."/>
            <person name="Moustafa A."/>
            <person name="Platzer M."/>
            <person name="Groth M."/>
            <person name="Szafranski K."/>
            <person name="Schliwa M."/>
        </authorList>
    </citation>
    <scope>NUCLEOTIDE SEQUENCE [LARGE SCALE GENOMIC DNA]</scope>
</reference>
<proteinExistence type="predicted"/>